<dbReference type="InterPro" id="IPR013783">
    <property type="entry name" value="Ig-like_fold"/>
</dbReference>
<protein>
    <submittedName>
        <fullName evidence="3">Adhesin for cattle intestine colonization</fullName>
    </submittedName>
</protein>
<sequence>MCRRTVAGASSVPTSALGALSASNYTVSATVNDKAGNPGSTSHNLAVDTTAPVLTINTVAGDDIINDAEHAQALVISGTSTGGEAGDVVSVVLNGKTYTTTLDASGNWSVGVPAADVTALAGGVQTIIASVSDRAGNSNNVSHTVYRQPHRASD</sequence>
<dbReference type="InterPro" id="IPR049826">
    <property type="entry name" value="Ig-like_ice"/>
</dbReference>
<dbReference type="NCBIfam" id="NF012196">
    <property type="entry name" value="Ig_like_ice"/>
    <property type="match status" value="1"/>
</dbReference>
<feature type="chain" id="PRO_5016971403" evidence="1">
    <location>
        <begin position="19"/>
        <end position="154"/>
    </location>
</feature>
<dbReference type="EMBL" id="UGAB01000002">
    <property type="protein sequence ID" value="STF44354.1"/>
    <property type="molecule type" value="Genomic_DNA"/>
</dbReference>
<accession>A0A376LKS6</accession>
<evidence type="ECO:0000313" key="4">
    <source>
        <dbReference type="Proteomes" id="UP000254877"/>
    </source>
</evidence>
<dbReference type="AlphaFoldDB" id="A0A376LKS6"/>
<proteinExistence type="predicted"/>
<keyword evidence="1" id="KW-0732">Signal</keyword>
<dbReference type="NCBIfam" id="NF033510">
    <property type="entry name" value="Ca_tandemer"/>
    <property type="match status" value="1"/>
</dbReference>
<name>A0A376LKS6_ECOLX</name>
<organism evidence="3 4">
    <name type="scientific">Escherichia coli</name>
    <dbReference type="NCBI Taxonomy" id="562"/>
    <lineage>
        <taxon>Bacteria</taxon>
        <taxon>Pseudomonadati</taxon>
        <taxon>Pseudomonadota</taxon>
        <taxon>Gammaproteobacteria</taxon>
        <taxon>Enterobacterales</taxon>
        <taxon>Enterobacteriaceae</taxon>
        <taxon>Escherichia</taxon>
    </lineage>
</organism>
<evidence type="ECO:0000313" key="3">
    <source>
        <dbReference type="EMBL" id="STF44354.1"/>
    </source>
</evidence>
<reference evidence="3 4" key="1">
    <citation type="submission" date="2018-06" db="EMBL/GenBank/DDBJ databases">
        <authorList>
            <consortium name="Pathogen Informatics"/>
            <person name="Doyle S."/>
        </authorList>
    </citation>
    <scope>NUCLEOTIDE SEQUENCE [LARGE SCALE GENOMIC DNA]</scope>
    <source>
        <strain evidence="3 4">NCTC7928</strain>
    </source>
</reference>
<dbReference type="InterPro" id="IPR044016">
    <property type="entry name" value="Big_13"/>
</dbReference>
<feature type="domain" description="Bacterial Ig-like" evidence="2">
    <location>
        <begin position="82"/>
        <end position="142"/>
    </location>
</feature>
<dbReference type="Gene3D" id="2.60.40.10">
    <property type="entry name" value="Immunoglobulins"/>
    <property type="match status" value="2"/>
</dbReference>
<dbReference type="Pfam" id="PF19077">
    <property type="entry name" value="Big_13"/>
    <property type="match status" value="1"/>
</dbReference>
<feature type="signal peptide" evidence="1">
    <location>
        <begin position="1"/>
        <end position="18"/>
    </location>
</feature>
<evidence type="ECO:0000256" key="1">
    <source>
        <dbReference type="SAM" id="SignalP"/>
    </source>
</evidence>
<gene>
    <name evidence="3" type="primary">siiEA_9</name>
    <name evidence="3" type="ORF">NCTC7928_05082</name>
</gene>
<evidence type="ECO:0000259" key="2">
    <source>
        <dbReference type="Pfam" id="PF19077"/>
    </source>
</evidence>
<dbReference type="Proteomes" id="UP000254877">
    <property type="component" value="Unassembled WGS sequence"/>
</dbReference>